<dbReference type="EMBL" id="QLYX01000027">
    <property type="protein sequence ID" value="RAY10652.1"/>
    <property type="molecule type" value="Genomic_DNA"/>
</dbReference>
<accession>A0A365GV40</accession>
<sequence length="74" mass="8197">MTPLSPRELDDLPCVVGIETAARALGISRTLAYKLAKEDRFPCRVIRIASTYRVPRADLERCLGVVHHDPPGDP</sequence>
<reference evidence="2 3" key="1">
    <citation type="submission" date="2018-06" db="EMBL/GenBank/DDBJ databases">
        <title>Actinomadura craniellae sp. nov. isolated from marine sponge Craniella sp.</title>
        <authorList>
            <person name="Li L."/>
            <person name="Xu Q.H."/>
            <person name="Lin H.W."/>
            <person name="Lu Y.H."/>
        </authorList>
    </citation>
    <scope>NUCLEOTIDE SEQUENCE [LARGE SCALE GENOMIC DNA]</scope>
    <source>
        <strain evidence="2 3">LHW63021</strain>
    </source>
</reference>
<dbReference type="RefSeq" id="WP_111872303.1">
    <property type="nucleotide sequence ID" value="NZ_QLYX01000027.1"/>
</dbReference>
<evidence type="ECO:0000313" key="3">
    <source>
        <dbReference type="Proteomes" id="UP000251891"/>
    </source>
</evidence>
<feature type="domain" description="Helix-turn-helix" evidence="1">
    <location>
        <begin position="18"/>
        <end position="61"/>
    </location>
</feature>
<keyword evidence="2" id="KW-0238">DNA-binding</keyword>
<dbReference type="OrthoDB" id="3541350at2"/>
<name>A0A365GV40_9ACTN</name>
<evidence type="ECO:0000259" key="1">
    <source>
        <dbReference type="Pfam" id="PF12728"/>
    </source>
</evidence>
<gene>
    <name evidence="2" type="ORF">DPM19_34415</name>
</gene>
<evidence type="ECO:0000313" key="2">
    <source>
        <dbReference type="EMBL" id="RAY10652.1"/>
    </source>
</evidence>
<organism evidence="2 3">
    <name type="scientific">Actinomadura craniellae</name>
    <dbReference type="NCBI Taxonomy" id="2231787"/>
    <lineage>
        <taxon>Bacteria</taxon>
        <taxon>Bacillati</taxon>
        <taxon>Actinomycetota</taxon>
        <taxon>Actinomycetes</taxon>
        <taxon>Streptosporangiales</taxon>
        <taxon>Thermomonosporaceae</taxon>
        <taxon>Actinomadura</taxon>
    </lineage>
</organism>
<dbReference type="Pfam" id="PF12728">
    <property type="entry name" value="HTH_17"/>
    <property type="match status" value="1"/>
</dbReference>
<comment type="caution">
    <text evidence="2">The sequence shown here is derived from an EMBL/GenBank/DDBJ whole genome shotgun (WGS) entry which is preliminary data.</text>
</comment>
<keyword evidence="3" id="KW-1185">Reference proteome</keyword>
<protein>
    <submittedName>
        <fullName evidence="2">DNA-binding protein</fullName>
    </submittedName>
</protein>
<dbReference type="Proteomes" id="UP000251891">
    <property type="component" value="Unassembled WGS sequence"/>
</dbReference>
<proteinExistence type="predicted"/>
<dbReference type="GO" id="GO:0003677">
    <property type="term" value="F:DNA binding"/>
    <property type="evidence" value="ECO:0007669"/>
    <property type="project" value="UniProtKB-KW"/>
</dbReference>
<dbReference type="AlphaFoldDB" id="A0A365GV40"/>
<dbReference type="InterPro" id="IPR041657">
    <property type="entry name" value="HTH_17"/>
</dbReference>